<feature type="compositionally biased region" description="Low complexity" evidence="1">
    <location>
        <begin position="31"/>
        <end position="42"/>
    </location>
</feature>
<reference evidence="2" key="1">
    <citation type="journal article" date="2021" name="Proc. Natl. Acad. Sci. U.S.A.">
        <title>Three genomes in the algal genus Volvox reveal the fate of a haploid sex-determining region after a transition to homothallism.</title>
        <authorList>
            <person name="Yamamoto K."/>
            <person name="Hamaji T."/>
            <person name="Kawai-Toyooka H."/>
            <person name="Matsuzaki R."/>
            <person name="Takahashi F."/>
            <person name="Nishimura Y."/>
            <person name="Kawachi M."/>
            <person name="Noguchi H."/>
            <person name="Minakuchi Y."/>
            <person name="Umen J.G."/>
            <person name="Toyoda A."/>
            <person name="Nozaki H."/>
        </authorList>
    </citation>
    <scope>NUCLEOTIDE SEQUENCE</scope>
    <source>
        <strain evidence="2">NIES-3780</strain>
    </source>
</reference>
<protein>
    <submittedName>
        <fullName evidence="2">Uncharacterized protein</fullName>
    </submittedName>
</protein>
<accession>A0A8J4B4U1</accession>
<proteinExistence type="predicted"/>
<sequence>MFQILQPGASSGGLAEKGGHRGDKRKGWCKSGSSVSGGLSPSCRTYQRRQHAPQQSVQHRLARAAGGVRLCADVQPVLCRIQVEVGEVHHHEALQCLEDFEELHSAVLGL</sequence>
<comment type="caution">
    <text evidence="2">The sequence shown here is derived from an EMBL/GenBank/DDBJ whole genome shotgun (WGS) entry which is preliminary data.</text>
</comment>
<name>A0A8J4B4U1_9CHLO</name>
<evidence type="ECO:0000313" key="3">
    <source>
        <dbReference type="Proteomes" id="UP000747399"/>
    </source>
</evidence>
<dbReference type="EMBL" id="BNCO01000016">
    <property type="protein sequence ID" value="GIL54094.1"/>
    <property type="molecule type" value="Genomic_DNA"/>
</dbReference>
<keyword evidence="3" id="KW-1185">Reference proteome</keyword>
<evidence type="ECO:0000313" key="2">
    <source>
        <dbReference type="EMBL" id="GIL54094.1"/>
    </source>
</evidence>
<evidence type="ECO:0000256" key="1">
    <source>
        <dbReference type="SAM" id="MobiDB-lite"/>
    </source>
</evidence>
<feature type="region of interest" description="Disordered" evidence="1">
    <location>
        <begin position="1"/>
        <end position="58"/>
    </location>
</feature>
<dbReference type="AlphaFoldDB" id="A0A8J4B4U1"/>
<gene>
    <name evidence="2" type="ORF">Vafri_9650</name>
</gene>
<organism evidence="2 3">
    <name type="scientific">Volvox africanus</name>
    <dbReference type="NCBI Taxonomy" id="51714"/>
    <lineage>
        <taxon>Eukaryota</taxon>
        <taxon>Viridiplantae</taxon>
        <taxon>Chlorophyta</taxon>
        <taxon>core chlorophytes</taxon>
        <taxon>Chlorophyceae</taxon>
        <taxon>CS clade</taxon>
        <taxon>Chlamydomonadales</taxon>
        <taxon>Volvocaceae</taxon>
        <taxon>Volvox</taxon>
    </lineage>
</organism>
<dbReference type="Proteomes" id="UP000747399">
    <property type="component" value="Unassembled WGS sequence"/>
</dbReference>